<evidence type="ECO:0000256" key="4">
    <source>
        <dbReference type="SAM" id="SignalP"/>
    </source>
</evidence>
<evidence type="ECO:0000259" key="6">
    <source>
        <dbReference type="Pfam" id="PF02836"/>
    </source>
</evidence>
<protein>
    <submittedName>
        <fullName evidence="8">Beta-galactosidase</fullName>
    </submittedName>
</protein>
<feature type="chain" id="PRO_5020757114" evidence="4">
    <location>
        <begin position="20"/>
        <end position="989"/>
    </location>
</feature>
<dbReference type="EMBL" id="SODV01000001">
    <property type="protein sequence ID" value="TDX00908.1"/>
    <property type="molecule type" value="Genomic_DNA"/>
</dbReference>
<dbReference type="GO" id="GO:0005975">
    <property type="term" value="P:carbohydrate metabolic process"/>
    <property type="evidence" value="ECO:0007669"/>
    <property type="project" value="InterPro"/>
</dbReference>
<dbReference type="InterPro" id="IPR006102">
    <property type="entry name" value="Ig-like_GH2"/>
</dbReference>
<comment type="similarity">
    <text evidence="1">Belongs to the glycosyl hydrolase 2 family.</text>
</comment>
<evidence type="ECO:0000259" key="7">
    <source>
        <dbReference type="Pfam" id="PF02837"/>
    </source>
</evidence>
<evidence type="ECO:0000256" key="3">
    <source>
        <dbReference type="ARBA" id="ARBA00023295"/>
    </source>
</evidence>
<comment type="caution">
    <text evidence="8">The sequence shown here is derived from an EMBL/GenBank/DDBJ whole genome shotgun (WGS) entry which is preliminary data.</text>
</comment>
<dbReference type="AlphaFoldDB" id="A0A4R8DSR1"/>
<dbReference type="SUPFAM" id="SSF51445">
    <property type="entry name" value="(Trans)glycosidases"/>
    <property type="match status" value="1"/>
</dbReference>
<dbReference type="SUPFAM" id="SSF49785">
    <property type="entry name" value="Galactose-binding domain-like"/>
    <property type="match status" value="1"/>
</dbReference>
<reference evidence="8 9" key="1">
    <citation type="submission" date="2019-03" db="EMBL/GenBank/DDBJ databases">
        <title>Genomic Encyclopedia of Type Strains, Phase IV (KMG-IV): sequencing the most valuable type-strain genomes for metagenomic binning, comparative biology and taxonomic classification.</title>
        <authorList>
            <person name="Goeker M."/>
        </authorList>
    </citation>
    <scope>NUCLEOTIDE SEQUENCE [LARGE SCALE GENOMIC DNA]</scope>
    <source>
        <strain evidence="8 9">DSM 100059</strain>
    </source>
</reference>
<evidence type="ECO:0000313" key="9">
    <source>
        <dbReference type="Proteomes" id="UP000294498"/>
    </source>
</evidence>
<dbReference type="InterPro" id="IPR051913">
    <property type="entry name" value="GH2_Domain-Containing"/>
</dbReference>
<organism evidence="8 9">
    <name type="scientific">Dinghuibacter silviterrae</name>
    <dbReference type="NCBI Taxonomy" id="1539049"/>
    <lineage>
        <taxon>Bacteria</taxon>
        <taxon>Pseudomonadati</taxon>
        <taxon>Bacteroidota</taxon>
        <taxon>Chitinophagia</taxon>
        <taxon>Chitinophagales</taxon>
        <taxon>Chitinophagaceae</taxon>
        <taxon>Dinghuibacter</taxon>
    </lineage>
</organism>
<dbReference type="InterPro" id="IPR008979">
    <property type="entry name" value="Galactose-bd-like_sf"/>
</dbReference>
<dbReference type="InterPro" id="IPR036156">
    <property type="entry name" value="Beta-gal/glucu_dom_sf"/>
</dbReference>
<dbReference type="InterPro" id="IPR006104">
    <property type="entry name" value="Glyco_hydro_2_N"/>
</dbReference>
<dbReference type="Gene3D" id="2.60.120.260">
    <property type="entry name" value="Galactose-binding domain-like"/>
    <property type="match status" value="1"/>
</dbReference>
<dbReference type="Pfam" id="PF02837">
    <property type="entry name" value="Glyco_hydro_2_N"/>
    <property type="match status" value="1"/>
</dbReference>
<dbReference type="InterPro" id="IPR006103">
    <property type="entry name" value="Glyco_hydro_2_cat"/>
</dbReference>
<feature type="domain" description="Glycoside hydrolase family 2 immunoglobulin-like beta-sandwich" evidence="5">
    <location>
        <begin position="234"/>
        <end position="344"/>
    </location>
</feature>
<dbReference type="RefSeq" id="WP_133993007.1">
    <property type="nucleotide sequence ID" value="NZ_SODV01000001.1"/>
</dbReference>
<name>A0A4R8DSR1_9BACT</name>
<dbReference type="Gene3D" id="3.20.20.80">
    <property type="entry name" value="Glycosidases"/>
    <property type="match status" value="1"/>
</dbReference>
<dbReference type="Gene3D" id="2.60.40.10">
    <property type="entry name" value="Immunoglobulins"/>
    <property type="match status" value="1"/>
</dbReference>
<dbReference type="Pfam" id="PF02836">
    <property type="entry name" value="Glyco_hydro_2_C"/>
    <property type="match status" value="1"/>
</dbReference>
<evidence type="ECO:0000256" key="1">
    <source>
        <dbReference type="ARBA" id="ARBA00007401"/>
    </source>
</evidence>
<keyword evidence="4" id="KW-0732">Signal</keyword>
<feature type="domain" description="Glycosyl hydrolases family 2 sugar binding" evidence="7">
    <location>
        <begin position="50"/>
        <end position="227"/>
    </location>
</feature>
<sequence length="989" mass="108466">MRKTIAYLGLLMASFTATAQRTEYAGVFAPAGAAEQLRQAEQPFRDNICLDGLWQFAPERLPAGFKEGYDAAPALDPADKAVWSETPIRIPSPWNVNSFAYKDGQGGDFRSYPSYPREWETCKMGWLRKTFTLPAGWHGRRILLHFEAVAGDAEVIVNGKTVGSHFGIFLPFDIDITGVARPGMDNELLVGVRKASLFDRRGPYGRRTYQAGSFWGQHIAGIWQDVFVKALPVTHVEDVFVQPRVDADTLEAVLTLVNAGDQEADLSLEATVSPWEASGENALSIPGFTAVVPAHGEKKIVLSAAVRGRLAYWSPDSPRLYTLGIEVRSNGRPVDKKYTRFGWRQVSLQGTQVLLNGKPIVLRGDSWHFLGIPQMTPRYASAWYQAMRDAGLNAVRLHAEPYPSFYLDIADELGILVLDETAIWASDGGPKLDDPLYWQDTKAHLSGLILRDRNHPSVFGWSVSNEVMPVVKNVFHNPPGMADTLLTYDGEWLAICRQLDPTRTWISADGEEDGQGRFPVYVVHYGGLDAMNRAQKNGKPWGVGEAGNAYYGTPEQVAQTDGLRAYASFEGRMEGVAASSYRSLIAQKERNAIYQSVFNMVWYGLRPLPLGMKDTTRPPQLEDGVYFTHFKEGEPGVQPERLGPYCTTLNPGYDPRLPVYRTWPLFDAIRDAATGANFGRWRADTPVAAAKPRVAPAGEALFIDAGHLPSLPSAAHLPSSADVHRVASAGGTVVVWGVRPETLATLNELLRVKLTLYARKASSLLPVGQDRITAGLTAADLYFSELQPPEIVDYTLGLAGQSRVLLQACGTDWLQWNKQPEYAKTAMVLRSELEAKPPGAVLIEGPMGNGRLVVSTLPVAPRGEKAAKAVRMLLANLGVHPNDTGTTGRPLLPGGALAIGEATEFWVLSPRSLDDLLSEPNIPVVNLEADHAGEVRLNDVLVLKGKGVAKALRLHQGWNHFVVKGDLQARLTCNQPEFLKVLDSSFDKP</sequence>
<dbReference type="SUPFAM" id="SSF49303">
    <property type="entry name" value="beta-Galactosidase/glucuronidase domain"/>
    <property type="match status" value="1"/>
</dbReference>
<dbReference type="PANTHER" id="PTHR42732:SF1">
    <property type="entry name" value="BETA-MANNOSIDASE"/>
    <property type="match status" value="1"/>
</dbReference>
<dbReference type="OrthoDB" id="9801077at2"/>
<accession>A0A4R8DSR1</accession>
<dbReference type="Pfam" id="PF00703">
    <property type="entry name" value="Glyco_hydro_2"/>
    <property type="match status" value="1"/>
</dbReference>
<dbReference type="PANTHER" id="PTHR42732">
    <property type="entry name" value="BETA-GALACTOSIDASE"/>
    <property type="match status" value="1"/>
</dbReference>
<keyword evidence="9" id="KW-1185">Reference proteome</keyword>
<evidence type="ECO:0000256" key="2">
    <source>
        <dbReference type="ARBA" id="ARBA00022801"/>
    </source>
</evidence>
<evidence type="ECO:0000259" key="5">
    <source>
        <dbReference type="Pfam" id="PF00703"/>
    </source>
</evidence>
<feature type="signal peptide" evidence="4">
    <location>
        <begin position="1"/>
        <end position="19"/>
    </location>
</feature>
<proteinExistence type="inferred from homology"/>
<evidence type="ECO:0000313" key="8">
    <source>
        <dbReference type="EMBL" id="TDX00908.1"/>
    </source>
</evidence>
<keyword evidence="3" id="KW-0326">Glycosidase</keyword>
<keyword evidence="2" id="KW-0378">Hydrolase</keyword>
<dbReference type="GO" id="GO:0004553">
    <property type="term" value="F:hydrolase activity, hydrolyzing O-glycosyl compounds"/>
    <property type="evidence" value="ECO:0007669"/>
    <property type="project" value="InterPro"/>
</dbReference>
<dbReference type="InterPro" id="IPR013783">
    <property type="entry name" value="Ig-like_fold"/>
</dbReference>
<feature type="domain" description="Glycoside hydrolase family 2 catalytic" evidence="6">
    <location>
        <begin position="346"/>
        <end position="503"/>
    </location>
</feature>
<dbReference type="Proteomes" id="UP000294498">
    <property type="component" value="Unassembled WGS sequence"/>
</dbReference>
<gene>
    <name evidence="8" type="ORF">EDB95_1937</name>
</gene>
<dbReference type="InterPro" id="IPR017853">
    <property type="entry name" value="GH"/>
</dbReference>